<reference evidence="1 2" key="1">
    <citation type="submission" date="2024-01" db="EMBL/GenBank/DDBJ databases">
        <title>Whole genome of Chryseobacterium arthrosphaerae NNCa 2741.</title>
        <authorList>
            <person name="Boriskina E.V."/>
            <person name="Gordinskaya N.A."/>
            <person name="Kropotov V.S."/>
            <person name="Alekseeva A.E."/>
            <person name="Makhova M.A."/>
            <person name="Kryazhev D.V."/>
            <person name="Shkurkina I.S."/>
        </authorList>
    </citation>
    <scope>NUCLEOTIDE SEQUENCE [LARGE SCALE GENOMIC DNA]</scope>
    <source>
        <strain evidence="1 2">NNCa 2741</strain>
    </source>
</reference>
<evidence type="ECO:0000313" key="2">
    <source>
        <dbReference type="Proteomes" id="UP001350005"/>
    </source>
</evidence>
<protein>
    <recommendedName>
        <fullName evidence="3">SprT-like domain-containing protein</fullName>
    </recommendedName>
</protein>
<sequence>MINFEIRVSVYKTIIHVIIGGSISERRKLMRSKNYTWMYVENLIERITDHDGTTVKHQSGNLTLFFNESPKKDNFWLSILTHETFHAACYILRKAGIPLSEESEEAYAYLQQMIFEEILDNLDNARSTR</sequence>
<dbReference type="RefSeq" id="WP_330937464.1">
    <property type="nucleotide sequence ID" value="NZ_JAZGJU010000040.1"/>
</dbReference>
<proteinExistence type="predicted"/>
<dbReference type="Proteomes" id="UP001350005">
    <property type="component" value="Unassembled WGS sequence"/>
</dbReference>
<evidence type="ECO:0008006" key="3">
    <source>
        <dbReference type="Google" id="ProtNLM"/>
    </source>
</evidence>
<gene>
    <name evidence="1" type="ORF">V2E39_17285</name>
</gene>
<name>A0ABU7R2W4_9FLAO</name>
<organism evidence="1 2">
    <name type="scientific">Chryseobacterium arthrosphaerae</name>
    <dbReference type="NCBI Taxonomy" id="651561"/>
    <lineage>
        <taxon>Bacteria</taxon>
        <taxon>Pseudomonadati</taxon>
        <taxon>Bacteroidota</taxon>
        <taxon>Flavobacteriia</taxon>
        <taxon>Flavobacteriales</taxon>
        <taxon>Weeksellaceae</taxon>
        <taxon>Chryseobacterium group</taxon>
        <taxon>Chryseobacterium</taxon>
    </lineage>
</organism>
<keyword evidence="2" id="KW-1185">Reference proteome</keyword>
<comment type="caution">
    <text evidence="1">The sequence shown here is derived from an EMBL/GenBank/DDBJ whole genome shotgun (WGS) entry which is preliminary data.</text>
</comment>
<dbReference type="EMBL" id="JAZGJU010000040">
    <property type="protein sequence ID" value="MEE6129156.1"/>
    <property type="molecule type" value="Genomic_DNA"/>
</dbReference>
<evidence type="ECO:0000313" key="1">
    <source>
        <dbReference type="EMBL" id="MEE6129156.1"/>
    </source>
</evidence>
<accession>A0ABU7R2W4</accession>